<name>A0AAJ0CUI5_9HYPO</name>
<proteinExistence type="predicted"/>
<dbReference type="Gene3D" id="1.20.1050.10">
    <property type="match status" value="1"/>
</dbReference>
<evidence type="ECO:0008006" key="3">
    <source>
        <dbReference type="Google" id="ProtNLM"/>
    </source>
</evidence>
<keyword evidence="2" id="KW-1185">Reference proteome</keyword>
<dbReference type="EMBL" id="JASWJB010000034">
    <property type="protein sequence ID" value="KAK2608696.1"/>
    <property type="molecule type" value="Genomic_DNA"/>
</dbReference>
<dbReference type="SUPFAM" id="SSF52833">
    <property type="entry name" value="Thioredoxin-like"/>
    <property type="match status" value="1"/>
</dbReference>
<dbReference type="Gene3D" id="3.40.30.10">
    <property type="entry name" value="Glutaredoxin"/>
    <property type="match status" value="1"/>
</dbReference>
<dbReference type="AlphaFoldDB" id="A0AAJ0CUI5"/>
<dbReference type="InterPro" id="IPR036249">
    <property type="entry name" value="Thioredoxin-like_sf"/>
</dbReference>
<evidence type="ECO:0000313" key="1">
    <source>
        <dbReference type="EMBL" id="KAK2608696.1"/>
    </source>
</evidence>
<gene>
    <name evidence="1" type="ORF">QQS21_002807</name>
</gene>
<accession>A0AAJ0CUI5</accession>
<dbReference type="InterPro" id="IPR036282">
    <property type="entry name" value="Glutathione-S-Trfase_C_sf"/>
</dbReference>
<dbReference type="SUPFAM" id="SSF47616">
    <property type="entry name" value="GST C-terminal domain-like"/>
    <property type="match status" value="1"/>
</dbReference>
<dbReference type="Proteomes" id="UP001251528">
    <property type="component" value="Unassembled WGS sequence"/>
</dbReference>
<comment type="caution">
    <text evidence="1">The sequence shown here is derived from an EMBL/GenBank/DDBJ whole genome shotgun (WGS) entry which is preliminary data.</text>
</comment>
<protein>
    <recommendedName>
        <fullName evidence="3">GST N-terminal domain-containing protein</fullName>
    </recommendedName>
</protein>
<sequence>MANQDKPPVYTFHFFPFSLYSLMVRFGFVLGDHLNPGTAPTILIRLVNLQTKENLSEPYLTRISPKGQVPVLTSPALTVPIDESHDISKWLCHQQPELLPEQHRERIDHLLGKLYDFQATALSITPDERSNGIPNQAAALLENPALSTGHRRALEIKSVFHDSQYSRTVEPDNIAHVENQARDFMQGLASILQENSSGCKEWIFGNQPTILDAHATVLAARMMDLGRLDLVPDTVRAYALSVMKLEVWEKVTHGRPTIWNASLGPVADLNPL</sequence>
<reference evidence="1" key="1">
    <citation type="submission" date="2023-06" db="EMBL/GenBank/DDBJ databases">
        <title>Conoideocrella luteorostrata (Hypocreales: Clavicipitaceae), a potential biocontrol fungus for elongate hemlock scale in United States Christmas tree production areas.</title>
        <authorList>
            <person name="Barrett H."/>
            <person name="Lovett B."/>
            <person name="Macias A.M."/>
            <person name="Stajich J.E."/>
            <person name="Kasson M.T."/>
        </authorList>
    </citation>
    <scope>NUCLEOTIDE SEQUENCE</scope>
    <source>
        <strain evidence="1">ARSEF 14590</strain>
    </source>
</reference>
<organism evidence="1 2">
    <name type="scientific">Conoideocrella luteorostrata</name>
    <dbReference type="NCBI Taxonomy" id="1105319"/>
    <lineage>
        <taxon>Eukaryota</taxon>
        <taxon>Fungi</taxon>
        <taxon>Dikarya</taxon>
        <taxon>Ascomycota</taxon>
        <taxon>Pezizomycotina</taxon>
        <taxon>Sordariomycetes</taxon>
        <taxon>Hypocreomycetidae</taxon>
        <taxon>Hypocreales</taxon>
        <taxon>Clavicipitaceae</taxon>
        <taxon>Conoideocrella</taxon>
    </lineage>
</organism>
<evidence type="ECO:0000313" key="2">
    <source>
        <dbReference type="Proteomes" id="UP001251528"/>
    </source>
</evidence>